<dbReference type="Gene3D" id="2.70.150.10">
    <property type="entry name" value="Calcium-transporting ATPase, cytoplasmic transduction domain A"/>
    <property type="match status" value="1"/>
</dbReference>
<dbReference type="SFLD" id="SFLDS00003">
    <property type="entry name" value="Haloacid_Dehalogenase"/>
    <property type="match status" value="1"/>
</dbReference>
<evidence type="ECO:0000256" key="4">
    <source>
        <dbReference type="ARBA" id="ARBA00022692"/>
    </source>
</evidence>
<evidence type="ECO:0000256" key="6">
    <source>
        <dbReference type="ARBA" id="ARBA00022741"/>
    </source>
</evidence>
<keyword evidence="7 15" id="KW-0106">Calcium</keyword>
<keyword evidence="9" id="KW-0460">Magnesium</keyword>
<sequence>MISSGTPLLQHESSTPSTKKHFGVTIDQLCSLVDDNHNPKLLIELGGMMGICQALKVDPTVGLAPDESFDPHYGIHHHNNNDPDKKRQPFIERKEAFGYNEMPSVPEQTILSLIWAAYNDQTLIMLSIASLVSLVVGIWEDHSINHPVDEPKVGWVDGVAIIVAVAVVVITNAINDYEKNKQFRKLTAKKEDRPVKILRGGISQQIQIHEVVVGDVLFLEPGDMVTVDCIYIEGHNLRCDESTATGESCHVKKNAIDDCIILSGSKILQGVAKVVVIAVGENSFYGRAMALLRDAQTEHTPLQLKLNVLADQIAKFGFAAAGLMFGVLLVKLLVLSILQDHWLSTRELLTELVGIVIQAITVIVVAVPEGLPMAVTLALAFATTEMLKDNNLVRHLSACETMGNATAACSDKTGTLTENRMTVVSAALAELHFTNRIEFGAWRYNVHPVALELAVEGIALNSTAFEGKDGNYVGSTTESAMLEFIKRLGYSYQEIRASSKIMGVYPFNSEAKSMTTVIQMRECNVVSSTRNEYRVYTKGAAETIVQLCSHYIDARGKIQPLSEETRTQYQLLVNQYSQRSLRTLALAYRDVNKKTYQGFHTDDPPLEDLVLLGIVGIQDPLREGVIESVQAFQRAGVFIRMITGDNIETAKAIAKESGILTVGGIAMTGPEFRALSIDDQFRIIPRLQVLARSSPIDKTLVVTRLQQLDEVVAIVGDGCNDGPALKLANVGFAMGVTGTEVAKEASDIILMDDNFNSILQALKWGRAVNDGVRKFLTFQLTVNIAAVVLSFVSATASETSESILSAVQLLWVNMIMDTFAALALATEPLSDELVKRKPLCKHSGLINWRMTRMILGQATFQIAINLLLMYHGPAIFGLDSSLSQDRKVLRTMVFNVFVFMQVFNELNCRRIDDQLNILRGIAHDYLFLAIQAFVIVGQCLIIQYGGLAFKTVPLSMNQWICTVAIGSLSIPAGILIRLLPPDIPWFWSNGNNDEEFKHTVSYARLRWESAMDYAFELVREKKKSRVEEEDATAAAAYALINGDPHYTL</sequence>
<dbReference type="NCBIfam" id="TIGR01517">
    <property type="entry name" value="ATPase-IIB_Ca"/>
    <property type="match status" value="1"/>
</dbReference>
<evidence type="ECO:0000256" key="14">
    <source>
        <dbReference type="ARBA" id="ARBA00048694"/>
    </source>
</evidence>
<protein>
    <recommendedName>
        <fullName evidence="15">Calcium-transporting ATPase</fullName>
        <ecNumber evidence="15">7.2.2.10</ecNumber>
    </recommendedName>
</protein>
<organism evidence="17 18">
    <name type="scientific">Lichtheimia ornata</name>
    <dbReference type="NCBI Taxonomy" id="688661"/>
    <lineage>
        <taxon>Eukaryota</taxon>
        <taxon>Fungi</taxon>
        <taxon>Fungi incertae sedis</taxon>
        <taxon>Mucoromycota</taxon>
        <taxon>Mucoromycotina</taxon>
        <taxon>Mucoromycetes</taxon>
        <taxon>Mucorales</taxon>
        <taxon>Lichtheimiaceae</taxon>
        <taxon>Lichtheimia</taxon>
    </lineage>
</organism>
<dbReference type="SUPFAM" id="SSF81665">
    <property type="entry name" value="Calcium ATPase, transmembrane domain M"/>
    <property type="match status" value="1"/>
</dbReference>
<keyword evidence="6 15" id="KW-0547">Nucleotide-binding</keyword>
<keyword evidence="18" id="KW-1185">Reference proteome</keyword>
<comment type="catalytic activity">
    <reaction evidence="14 15">
        <text>Ca(2+)(in) + ATP + H2O = Ca(2+)(out) + ADP + phosphate + H(+)</text>
        <dbReference type="Rhea" id="RHEA:18105"/>
        <dbReference type="ChEBI" id="CHEBI:15377"/>
        <dbReference type="ChEBI" id="CHEBI:15378"/>
        <dbReference type="ChEBI" id="CHEBI:29108"/>
        <dbReference type="ChEBI" id="CHEBI:30616"/>
        <dbReference type="ChEBI" id="CHEBI:43474"/>
        <dbReference type="ChEBI" id="CHEBI:456216"/>
        <dbReference type="EC" id="7.2.2.10"/>
    </reaction>
</comment>
<evidence type="ECO:0000256" key="2">
    <source>
        <dbReference type="ARBA" id="ARBA00022448"/>
    </source>
</evidence>
<dbReference type="SMART" id="SM00831">
    <property type="entry name" value="Cation_ATPase_N"/>
    <property type="match status" value="1"/>
</dbReference>
<evidence type="ECO:0000259" key="16">
    <source>
        <dbReference type="SMART" id="SM00831"/>
    </source>
</evidence>
<feature type="transmembrane region" description="Helical" evidence="15">
    <location>
        <begin position="846"/>
        <end position="868"/>
    </location>
</feature>
<dbReference type="AlphaFoldDB" id="A0AAD7V0U5"/>
<dbReference type="PROSITE" id="PS00154">
    <property type="entry name" value="ATPASE_E1_E2"/>
    <property type="match status" value="1"/>
</dbReference>
<dbReference type="PRINTS" id="PR00119">
    <property type="entry name" value="CATATPASE"/>
</dbReference>
<name>A0AAD7V0U5_9FUNG</name>
<keyword evidence="2 15" id="KW-0813">Transport</keyword>
<dbReference type="InterPro" id="IPR001757">
    <property type="entry name" value="P_typ_ATPase"/>
</dbReference>
<evidence type="ECO:0000256" key="5">
    <source>
        <dbReference type="ARBA" id="ARBA00022723"/>
    </source>
</evidence>
<keyword evidence="8 15" id="KW-0067">ATP-binding</keyword>
<dbReference type="InterPro" id="IPR018303">
    <property type="entry name" value="ATPase_P-typ_P_site"/>
</dbReference>
<comment type="caution">
    <text evidence="17">The sequence shown here is derived from an EMBL/GenBank/DDBJ whole genome shotgun (WGS) entry which is preliminary data.</text>
</comment>
<keyword evidence="4 15" id="KW-0812">Transmembrane</keyword>
<comment type="similarity">
    <text evidence="15">Belongs to the cation transport ATPase (P-type) (TC 3.A.3) family.</text>
</comment>
<dbReference type="InterPro" id="IPR006068">
    <property type="entry name" value="ATPase_P-typ_cation-transptr_C"/>
</dbReference>
<dbReference type="SFLD" id="SFLDF00027">
    <property type="entry name" value="p-type_atpase"/>
    <property type="match status" value="1"/>
</dbReference>
<feature type="transmembrane region" description="Helical" evidence="15">
    <location>
        <begin position="956"/>
        <end position="979"/>
    </location>
</feature>
<feature type="transmembrane region" description="Helical" evidence="15">
    <location>
        <begin position="313"/>
        <end position="335"/>
    </location>
</feature>
<feature type="domain" description="Cation-transporting P-type ATPase N-terminal" evidence="16">
    <location>
        <begin position="44"/>
        <end position="138"/>
    </location>
</feature>
<keyword evidence="10" id="KW-1278">Translocase</keyword>
<dbReference type="InterPro" id="IPR023214">
    <property type="entry name" value="HAD_sf"/>
</dbReference>
<dbReference type="RefSeq" id="XP_058342111.1">
    <property type="nucleotide sequence ID" value="XM_058487034.1"/>
</dbReference>
<comment type="function">
    <text evidence="15">Catalyzes the hydrolysis of ATP coupled with the transport of calcium.</text>
</comment>
<dbReference type="SUPFAM" id="SSF81660">
    <property type="entry name" value="Metal cation-transporting ATPase, ATP-binding domain N"/>
    <property type="match status" value="1"/>
</dbReference>
<evidence type="ECO:0000313" key="17">
    <source>
        <dbReference type="EMBL" id="KAJ8657198.1"/>
    </source>
</evidence>
<dbReference type="InterPro" id="IPR023299">
    <property type="entry name" value="ATPase_P-typ_cyto_dom_N"/>
</dbReference>
<dbReference type="Pfam" id="PF00689">
    <property type="entry name" value="Cation_ATPase_C"/>
    <property type="match status" value="1"/>
</dbReference>
<dbReference type="SUPFAM" id="SSF81653">
    <property type="entry name" value="Calcium ATPase, transduction domain A"/>
    <property type="match status" value="1"/>
</dbReference>
<dbReference type="EMBL" id="JARTCD010000033">
    <property type="protein sequence ID" value="KAJ8657198.1"/>
    <property type="molecule type" value="Genomic_DNA"/>
</dbReference>
<dbReference type="FunFam" id="1.20.1110.10:FF:000039">
    <property type="entry name" value="Calcium-transporting ATPase"/>
    <property type="match status" value="1"/>
</dbReference>
<dbReference type="Gene3D" id="3.40.1110.10">
    <property type="entry name" value="Calcium-transporting ATPase, cytoplasmic domain N"/>
    <property type="match status" value="1"/>
</dbReference>
<feature type="transmembrane region" description="Helical" evidence="15">
    <location>
        <begin position="925"/>
        <end position="944"/>
    </location>
</feature>
<dbReference type="InterPro" id="IPR004014">
    <property type="entry name" value="ATPase_P-typ_cation-transptr_N"/>
</dbReference>
<gene>
    <name evidence="17" type="ORF">O0I10_007014</name>
</gene>
<dbReference type="GO" id="GO:0006874">
    <property type="term" value="P:intracellular calcium ion homeostasis"/>
    <property type="evidence" value="ECO:0007669"/>
    <property type="project" value="TreeGrafter"/>
</dbReference>
<dbReference type="GeneID" id="83214423"/>
<dbReference type="InterPro" id="IPR023298">
    <property type="entry name" value="ATPase_P-typ_TM_dom_sf"/>
</dbReference>
<proteinExistence type="inferred from homology"/>
<feature type="transmembrane region" description="Helical" evidence="15">
    <location>
        <begin position="122"/>
        <end position="139"/>
    </location>
</feature>
<dbReference type="Pfam" id="PF00122">
    <property type="entry name" value="E1-E2_ATPase"/>
    <property type="match status" value="1"/>
</dbReference>
<dbReference type="GO" id="GO:0005388">
    <property type="term" value="F:P-type calcium transporter activity"/>
    <property type="evidence" value="ECO:0007669"/>
    <property type="project" value="UniProtKB-EC"/>
</dbReference>
<accession>A0AAD7V0U5</accession>
<evidence type="ECO:0000256" key="11">
    <source>
        <dbReference type="ARBA" id="ARBA00022989"/>
    </source>
</evidence>
<comment type="caution">
    <text evidence="15">Lacks conserved residue(s) required for the propagation of feature annotation.</text>
</comment>
<dbReference type="Gene3D" id="1.20.1110.10">
    <property type="entry name" value="Calcium-transporting ATPase, transmembrane domain"/>
    <property type="match status" value="1"/>
</dbReference>
<dbReference type="GO" id="GO:0012505">
    <property type="term" value="C:endomembrane system"/>
    <property type="evidence" value="ECO:0007669"/>
    <property type="project" value="UniProtKB-SubCell"/>
</dbReference>
<evidence type="ECO:0000256" key="7">
    <source>
        <dbReference type="ARBA" id="ARBA00022837"/>
    </source>
</evidence>
<dbReference type="GO" id="GO:0005524">
    <property type="term" value="F:ATP binding"/>
    <property type="evidence" value="ECO:0007669"/>
    <property type="project" value="UniProtKB-KW"/>
</dbReference>
<keyword evidence="11 15" id="KW-1133">Transmembrane helix</keyword>
<dbReference type="PRINTS" id="PR00120">
    <property type="entry name" value="HATPASE"/>
</dbReference>
<dbReference type="NCBIfam" id="TIGR01494">
    <property type="entry name" value="ATPase_P-type"/>
    <property type="match status" value="2"/>
</dbReference>
<evidence type="ECO:0000256" key="3">
    <source>
        <dbReference type="ARBA" id="ARBA00022568"/>
    </source>
</evidence>
<keyword evidence="3 15" id="KW-0109">Calcium transport</keyword>
<dbReference type="Pfam" id="PF00690">
    <property type="entry name" value="Cation_ATPase_N"/>
    <property type="match status" value="1"/>
</dbReference>
<dbReference type="EC" id="7.2.2.10" evidence="15"/>
<dbReference type="GO" id="GO:0016887">
    <property type="term" value="F:ATP hydrolysis activity"/>
    <property type="evidence" value="ECO:0007669"/>
    <property type="project" value="InterPro"/>
</dbReference>
<dbReference type="Proteomes" id="UP001234581">
    <property type="component" value="Unassembled WGS sequence"/>
</dbReference>
<dbReference type="PANTHER" id="PTHR24093">
    <property type="entry name" value="CATION TRANSPORTING ATPASE"/>
    <property type="match status" value="1"/>
</dbReference>
<dbReference type="Pfam" id="PF13246">
    <property type="entry name" value="Cation_ATPase"/>
    <property type="match status" value="1"/>
</dbReference>
<evidence type="ECO:0000256" key="10">
    <source>
        <dbReference type="ARBA" id="ARBA00022967"/>
    </source>
</evidence>
<dbReference type="GO" id="GO:0046872">
    <property type="term" value="F:metal ion binding"/>
    <property type="evidence" value="ECO:0007669"/>
    <property type="project" value="UniProtKB-KW"/>
</dbReference>
<dbReference type="FunFam" id="2.70.150.10:FF:000029">
    <property type="entry name" value="Calcium-transporting ATPase"/>
    <property type="match status" value="1"/>
</dbReference>
<evidence type="ECO:0000256" key="9">
    <source>
        <dbReference type="ARBA" id="ARBA00022842"/>
    </source>
</evidence>
<dbReference type="InterPro" id="IPR006408">
    <property type="entry name" value="P-type_ATPase_IIB"/>
</dbReference>
<reference evidence="17 18" key="1">
    <citation type="submission" date="2023-03" db="EMBL/GenBank/DDBJ databases">
        <title>Genome sequence of Lichtheimia ornata CBS 291.66.</title>
        <authorList>
            <person name="Mohabir J.T."/>
            <person name="Shea T.P."/>
            <person name="Kurbessoian T."/>
            <person name="Berby B."/>
            <person name="Fontaine J."/>
            <person name="Livny J."/>
            <person name="Gnirke A."/>
            <person name="Stajich J.E."/>
            <person name="Cuomo C.A."/>
        </authorList>
    </citation>
    <scope>NUCLEOTIDE SEQUENCE [LARGE SCALE GENOMIC DNA]</scope>
    <source>
        <strain evidence="17">CBS 291.66</strain>
    </source>
</reference>
<dbReference type="Gene3D" id="3.40.50.1000">
    <property type="entry name" value="HAD superfamily/HAD-like"/>
    <property type="match status" value="1"/>
</dbReference>
<dbReference type="PANTHER" id="PTHR24093:SF369">
    <property type="entry name" value="CALCIUM-TRANSPORTING ATPASE"/>
    <property type="match status" value="1"/>
</dbReference>
<evidence type="ECO:0000256" key="8">
    <source>
        <dbReference type="ARBA" id="ARBA00022840"/>
    </source>
</evidence>
<dbReference type="SFLD" id="SFLDG00002">
    <property type="entry name" value="C1.7:_P-type_atpase_like"/>
    <property type="match status" value="1"/>
</dbReference>
<keyword evidence="12 15" id="KW-0406">Ion transport</keyword>
<dbReference type="InterPro" id="IPR044492">
    <property type="entry name" value="P_typ_ATPase_HD_dom"/>
</dbReference>
<dbReference type="InterPro" id="IPR008250">
    <property type="entry name" value="ATPase_P-typ_transduc_dom_A_sf"/>
</dbReference>
<evidence type="ECO:0000256" key="13">
    <source>
        <dbReference type="ARBA" id="ARBA00023136"/>
    </source>
</evidence>
<keyword evidence="5" id="KW-0479">Metal-binding</keyword>
<dbReference type="InterPro" id="IPR036412">
    <property type="entry name" value="HAD-like_sf"/>
</dbReference>
<feature type="transmembrane region" description="Helical" evidence="15">
    <location>
        <begin position="159"/>
        <end position="175"/>
    </location>
</feature>
<evidence type="ECO:0000313" key="18">
    <source>
        <dbReference type="Proteomes" id="UP001234581"/>
    </source>
</evidence>
<dbReference type="Pfam" id="PF08282">
    <property type="entry name" value="Hydrolase_3"/>
    <property type="match status" value="1"/>
</dbReference>
<evidence type="ECO:0000256" key="15">
    <source>
        <dbReference type="RuleBase" id="RU361146"/>
    </source>
</evidence>
<keyword evidence="13 15" id="KW-0472">Membrane</keyword>
<comment type="subcellular location">
    <subcellularLocation>
        <location evidence="1">Endomembrane system</location>
        <topology evidence="1">Multi-pass membrane protein</topology>
    </subcellularLocation>
    <subcellularLocation>
        <location evidence="15">Membrane</location>
        <topology evidence="15">Multi-pass membrane protein</topology>
    </subcellularLocation>
</comment>
<feature type="transmembrane region" description="Helical" evidence="15">
    <location>
        <begin position="355"/>
        <end position="382"/>
    </location>
</feature>
<dbReference type="GO" id="GO:0005886">
    <property type="term" value="C:plasma membrane"/>
    <property type="evidence" value="ECO:0007669"/>
    <property type="project" value="TreeGrafter"/>
</dbReference>
<evidence type="ECO:0000256" key="1">
    <source>
        <dbReference type="ARBA" id="ARBA00004127"/>
    </source>
</evidence>
<evidence type="ECO:0000256" key="12">
    <source>
        <dbReference type="ARBA" id="ARBA00023065"/>
    </source>
</evidence>
<dbReference type="InterPro" id="IPR059000">
    <property type="entry name" value="ATPase_P-type_domA"/>
</dbReference>
<dbReference type="SUPFAM" id="SSF56784">
    <property type="entry name" value="HAD-like"/>
    <property type="match status" value="1"/>
</dbReference>